<protein>
    <submittedName>
        <fullName evidence="1">Uncharacterized protein</fullName>
    </submittedName>
</protein>
<dbReference type="OrthoDB" id="3403532at2"/>
<dbReference type="Proteomes" id="UP000186040">
    <property type="component" value="Unassembled WGS sequence"/>
</dbReference>
<accession>A0A1Q9LCH6</accession>
<evidence type="ECO:0000313" key="2">
    <source>
        <dbReference type="Proteomes" id="UP000186040"/>
    </source>
</evidence>
<proteinExistence type="predicted"/>
<name>A0A1Q9LCH6_9PSEU</name>
<sequence>MARQLSIFSAETSRPRLGDLAGLLCGPAQVVVFARATARLSLPVTDQWRANALVKACAERGVAARVSRCEETGETGVGTAFRRDLAPLAAAWTDPGGKAVPPGFLPDGGVLRMWVLAAGRWTDGGYLLPVDPAAPATHGPLAEALERCGLPTTAPTAKGEVPGLRVVGRRRLGRLLELVGPPAGPGCADVWPAPSRMRVVS</sequence>
<comment type="caution">
    <text evidence="1">The sequence shown here is derived from an EMBL/GenBank/DDBJ whole genome shotgun (WGS) entry which is preliminary data.</text>
</comment>
<organism evidence="1 2">
    <name type="scientific">Actinokineospora bangkokensis</name>
    <dbReference type="NCBI Taxonomy" id="1193682"/>
    <lineage>
        <taxon>Bacteria</taxon>
        <taxon>Bacillati</taxon>
        <taxon>Actinomycetota</taxon>
        <taxon>Actinomycetes</taxon>
        <taxon>Pseudonocardiales</taxon>
        <taxon>Pseudonocardiaceae</taxon>
        <taxon>Actinokineospora</taxon>
    </lineage>
</organism>
<dbReference type="RefSeq" id="WP_075977941.1">
    <property type="nucleotide sequence ID" value="NZ_MKQR01000028.1"/>
</dbReference>
<dbReference type="STRING" id="1193682.BJP25_01475"/>
<evidence type="ECO:0000313" key="1">
    <source>
        <dbReference type="EMBL" id="OLR89730.1"/>
    </source>
</evidence>
<keyword evidence="2" id="KW-1185">Reference proteome</keyword>
<dbReference type="EMBL" id="MKQR01000028">
    <property type="protein sequence ID" value="OLR89730.1"/>
    <property type="molecule type" value="Genomic_DNA"/>
</dbReference>
<dbReference type="AlphaFoldDB" id="A0A1Q9LCH6"/>
<gene>
    <name evidence="1" type="ORF">BJP25_01475</name>
</gene>
<reference evidence="1 2" key="1">
    <citation type="submission" date="2016-10" db="EMBL/GenBank/DDBJ databases">
        <title>The Draft Genome Sequence of Actinokineospora bangkokensis 44EHWT reveals the biosynthetic pathway of antifungal compounds Thailandins with unusual extender unit butylmalonyl-CoA.</title>
        <authorList>
            <person name="Greule A."/>
            <person name="Intra B."/>
            <person name="Flemming S."/>
            <person name="Rommel M.G."/>
            <person name="Panbangred W."/>
            <person name="Bechthold A."/>
        </authorList>
    </citation>
    <scope>NUCLEOTIDE SEQUENCE [LARGE SCALE GENOMIC DNA]</scope>
    <source>
        <strain evidence="1 2">44EHW</strain>
    </source>
</reference>